<sequence>MSRLKTAAELLCAAVVLVPPVGLAPTASADPSKLMGMLPEGFSSSNCQVKPAKAPAIEKVTCDQNTVAGGPSEAAFGLFGNVDDMQTGFKQVGGDKMDIQSSCPGNQVSPGPWTYGSSGKTGGQVECATMTLNSTTHPIVVWSDESKLRVAMIVGTDMGSLYQWWRTKSG</sequence>
<accession>A0A1A3HLH4</accession>
<proteinExistence type="predicted"/>
<evidence type="ECO:0008006" key="4">
    <source>
        <dbReference type="Google" id="ProtNLM"/>
    </source>
</evidence>
<dbReference type="RefSeq" id="WP_051545430.1">
    <property type="nucleotide sequence ID" value="NZ_LZKS01000060.1"/>
</dbReference>
<evidence type="ECO:0000313" key="2">
    <source>
        <dbReference type="EMBL" id="OBJ87611.1"/>
    </source>
</evidence>
<dbReference type="Proteomes" id="UP000093925">
    <property type="component" value="Unassembled WGS sequence"/>
</dbReference>
<evidence type="ECO:0000256" key="1">
    <source>
        <dbReference type="SAM" id="SignalP"/>
    </source>
</evidence>
<gene>
    <name evidence="2" type="ORF">A5640_06515</name>
</gene>
<dbReference type="GeneID" id="61213947"/>
<reference evidence="2 3" key="1">
    <citation type="submission" date="2016-06" db="EMBL/GenBank/DDBJ databases">
        <authorList>
            <person name="Kjaerup R.B."/>
            <person name="Dalgaard T.S."/>
            <person name="Juul-Madsen H.R."/>
        </authorList>
    </citation>
    <scope>NUCLEOTIDE SEQUENCE [LARGE SCALE GENOMIC DNA]</scope>
    <source>
        <strain evidence="2 3">1276495.2</strain>
    </source>
</reference>
<dbReference type="OrthoDB" id="4733602at2"/>
<organism evidence="2 3">
    <name type="scientific">Mycobacterium asiaticum</name>
    <dbReference type="NCBI Taxonomy" id="1790"/>
    <lineage>
        <taxon>Bacteria</taxon>
        <taxon>Bacillati</taxon>
        <taxon>Actinomycetota</taxon>
        <taxon>Actinomycetes</taxon>
        <taxon>Mycobacteriales</taxon>
        <taxon>Mycobacteriaceae</taxon>
        <taxon>Mycobacterium</taxon>
    </lineage>
</organism>
<feature type="chain" id="PRO_5009826415" description="Serine/threonine protein kinase" evidence="1">
    <location>
        <begin position="30"/>
        <end position="170"/>
    </location>
</feature>
<comment type="caution">
    <text evidence="2">The sequence shown here is derived from an EMBL/GenBank/DDBJ whole genome shotgun (WGS) entry which is preliminary data.</text>
</comment>
<dbReference type="AlphaFoldDB" id="A0A1A3HLH4"/>
<keyword evidence="1" id="KW-0732">Signal</keyword>
<name>A0A1A3HLH4_MYCAS</name>
<protein>
    <recommendedName>
        <fullName evidence="4">Serine/threonine protein kinase</fullName>
    </recommendedName>
</protein>
<evidence type="ECO:0000313" key="3">
    <source>
        <dbReference type="Proteomes" id="UP000093925"/>
    </source>
</evidence>
<dbReference type="EMBL" id="LZLM01000042">
    <property type="protein sequence ID" value="OBJ87611.1"/>
    <property type="molecule type" value="Genomic_DNA"/>
</dbReference>
<feature type="signal peptide" evidence="1">
    <location>
        <begin position="1"/>
        <end position="29"/>
    </location>
</feature>